<evidence type="ECO:0000256" key="1">
    <source>
        <dbReference type="SAM" id="MobiDB-lite"/>
    </source>
</evidence>
<feature type="compositionally biased region" description="Low complexity" evidence="1">
    <location>
        <begin position="33"/>
        <end position="48"/>
    </location>
</feature>
<dbReference type="HOGENOM" id="CLU_877274_0_0_1"/>
<gene>
    <name evidence="2" type="ORF">FOMPIDRAFT_1021462</name>
</gene>
<dbReference type="Proteomes" id="UP000015241">
    <property type="component" value="Unassembled WGS sequence"/>
</dbReference>
<feature type="compositionally biased region" description="Acidic residues" evidence="1">
    <location>
        <begin position="273"/>
        <end position="297"/>
    </location>
</feature>
<feature type="region of interest" description="Disordered" evidence="1">
    <location>
        <begin position="271"/>
        <end position="317"/>
    </location>
</feature>
<name>S8EIQ8_FOMSC</name>
<dbReference type="EMBL" id="KE504124">
    <property type="protein sequence ID" value="EPT05082.1"/>
    <property type="molecule type" value="Genomic_DNA"/>
</dbReference>
<organism evidence="2 3">
    <name type="scientific">Fomitopsis schrenkii</name>
    <name type="common">Brown rot fungus</name>
    <dbReference type="NCBI Taxonomy" id="2126942"/>
    <lineage>
        <taxon>Eukaryota</taxon>
        <taxon>Fungi</taxon>
        <taxon>Dikarya</taxon>
        <taxon>Basidiomycota</taxon>
        <taxon>Agaricomycotina</taxon>
        <taxon>Agaricomycetes</taxon>
        <taxon>Polyporales</taxon>
        <taxon>Fomitopsis</taxon>
    </lineage>
</organism>
<protein>
    <submittedName>
        <fullName evidence="2">Uncharacterized protein</fullName>
    </submittedName>
</protein>
<proteinExistence type="predicted"/>
<dbReference type="AlphaFoldDB" id="S8EIQ8"/>
<feature type="compositionally biased region" description="Pro residues" evidence="1">
    <location>
        <begin position="23"/>
        <end position="32"/>
    </location>
</feature>
<sequence length="317" mass="34336">MSSSPITIAHPREPSSFLEFPSPRGPSSPASPTPSSSSSSSALSPTLSDFALPPADPWRTAAAEAAAGIHYTFEQYPTPGQTVLGPPFRNEPLAVGPDTRVVVLEEGVSKDARTLSVRVRVLETGETGLLPAWNIEGALERLARLNMEFNEAATCPAERKLASRRIQSVHDLSTSAEAASPTYSHLYAPLAHKHDHCIPFSARTYGGFTISLPPDDEDEADDPFGLAEETDGALTVRRKDSARRKSVGFAEVVCPTVFRYPSAALLEAYYGDAGEEQSEERDGAEEGGSGEDEEEEWWWAGWEEQKGSDDDSFMDCE</sequence>
<feature type="region of interest" description="Disordered" evidence="1">
    <location>
        <begin position="1"/>
        <end position="48"/>
    </location>
</feature>
<keyword evidence="3" id="KW-1185">Reference proteome</keyword>
<dbReference type="OrthoDB" id="196165at2759"/>
<reference evidence="2 3" key="1">
    <citation type="journal article" date="2012" name="Science">
        <title>The Paleozoic origin of enzymatic lignin decomposition reconstructed from 31 fungal genomes.</title>
        <authorList>
            <person name="Floudas D."/>
            <person name="Binder M."/>
            <person name="Riley R."/>
            <person name="Barry K."/>
            <person name="Blanchette R.A."/>
            <person name="Henrissat B."/>
            <person name="Martinez A.T."/>
            <person name="Otillar R."/>
            <person name="Spatafora J.W."/>
            <person name="Yadav J.S."/>
            <person name="Aerts A."/>
            <person name="Benoit I."/>
            <person name="Boyd A."/>
            <person name="Carlson A."/>
            <person name="Copeland A."/>
            <person name="Coutinho P.M."/>
            <person name="de Vries R.P."/>
            <person name="Ferreira P."/>
            <person name="Findley K."/>
            <person name="Foster B."/>
            <person name="Gaskell J."/>
            <person name="Glotzer D."/>
            <person name="Gorecki P."/>
            <person name="Heitman J."/>
            <person name="Hesse C."/>
            <person name="Hori C."/>
            <person name="Igarashi K."/>
            <person name="Jurgens J.A."/>
            <person name="Kallen N."/>
            <person name="Kersten P."/>
            <person name="Kohler A."/>
            <person name="Kuees U."/>
            <person name="Kumar T.K.A."/>
            <person name="Kuo A."/>
            <person name="LaButti K."/>
            <person name="Larrondo L.F."/>
            <person name="Lindquist E."/>
            <person name="Ling A."/>
            <person name="Lombard V."/>
            <person name="Lucas S."/>
            <person name="Lundell T."/>
            <person name="Martin R."/>
            <person name="McLaughlin D.J."/>
            <person name="Morgenstern I."/>
            <person name="Morin E."/>
            <person name="Murat C."/>
            <person name="Nagy L.G."/>
            <person name="Nolan M."/>
            <person name="Ohm R.A."/>
            <person name="Patyshakuliyeva A."/>
            <person name="Rokas A."/>
            <person name="Ruiz-Duenas F.J."/>
            <person name="Sabat G."/>
            <person name="Salamov A."/>
            <person name="Samejima M."/>
            <person name="Schmutz J."/>
            <person name="Slot J.C."/>
            <person name="St John F."/>
            <person name="Stenlid J."/>
            <person name="Sun H."/>
            <person name="Sun S."/>
            <person name="Syed K."/>
            <person name="Tsang A."/>
            <person name="Wiebenga A."/>
            <person name="Young D."/>
            <person name="Pisabarro A."/>
            <person name="Eastwood D.C."/>
            <person name="Martin F."/>
            <person name="Cullen D."/>
            <person name="Grigoriev I.V."/>
            <person name="Hibbett D.S."/>
        </authorList>
    </citation>
    <scope>NUCLEOTIDE SEQUENCE</scope>
    <source>
        <strain evidence="3">FP-58527</strain>
    </source>
</reference>
<evidence type="ECO:0000313" key="3">
    <source>
        <dbReference type="Proteomes" id="UP000015241"/>
    </source>
</evidence>
<evidence type="ECO:0000313" key="2">
    <source>
        <dbReference type="EMBL" id="EPT05082.1"/>
    </source>
</evidence>
<accession>S8EIQ8</accession>
<dbReference type="InParanoid" id="S8EIQ8"/>